<accession>A0A849HM75</accession>
<keyword evidence="2" id="KW-1133">Transmembrane helix</keyword>
<feature type="compositionally biased region" description="Basic and acidic residues" evidence="1">
    <location>
        <begin position="277"/>
        <end position="286"/>
    </location>
</feature>
<dbReference type="Pfam" id="PF05552">
    <property type="entry name" value="MS_channel_1st_1"/>
    <property type="match status" value="2"/>
</dbReference>
<dbReference type="Gene3D" id="1.10.287.1260">
    <property type="match status" value="1"/>
</dbReference>
<dbReference type="InterPro" id="IPR045275">
    <property type="entry name" value="MscS_archaea/bacteria_type"/>
</dbReference>
<evidence type="ECO:0000256" key="2">
    <source>
        <dbReference type="SAM" id="Phobius"/>
    </source>
</evidence>
<feature type="transmembrane region" description="Helical" evidence="2">
    <location>
        <begin position="149"/>
        <end position="168"/>
    </location>
</feature>
<dbReference type="PANTHER" id="PTHR30221:SF1">
    <property type="entry name" value="SMALL-CONDUCTANCE MECHANOSENSITIVE CHANNEL"/>
    <property type="match status" value="1"/>
</dbReference>
<proteinExistence type="predicted"/>
<keyword evidence="2" id="KW-0472">Membrane</keyword>
<gene>
    <name evidence="3" type="ORF">HJG52_19615</name>
</gene>
<sequence length="286" mass="30323">MADSFTNAVTDFFRTIATFVPKLVAFLLILVIGYFIAKAIGKAVDKVLERVGFDRAVERGGIKKALDRSSFDASALVGKLIYWALMLFVLQMAFGVFGPNPISDLLTSVIAFLPKVIVAIIIVVITAAIATAVKELISTTLGGLSYGNLLAKIAAVFVVALGVIAALNQVGIATTVTMPVLIAVLATVAGILIVGVGGGLVRPMQARWEQYLQRMSEETGRVREQVQQAPGVAEQARMAKARYEGSDPGSHSGQAGTHAGQVGERTEVIDATGRSRRVSDDPDRPL</sequence>
<feature type="transmembrane region" description="Helical" evidence="2">
    <location>
        <begin position="117"/>
        <end position="137"/>
    </location>
</feature>
<evidence type="ECO:0000313" key="3">
    <source>
        <dbReference type="EMBL" id="NNM48199.1"/>
    </source>
</evidence>
<dbReference type="RefSeq" id="WP_171245331.1">
    <property type="nucleotide sequence ID" value="NZ_JABEPQ010000007.1"/>
</dbReference>
<comment type="caution">
    <text evidence="3">The sequence shown here is derived from an EMBL/GenBank/DDBJ whole genome shotgun (WGS) entry which is preliminary data.</text>
</comment>
<evidence type="ECO:0000256" key="1">
    <source>
        <dbReference type="SAM" id="MobiDB-lite"/>
    </source>
</evidence>
<dbReference type="Proteomes" id="UP000588586">
    <property type="component" value="Unassembled WGS sequence"/>
</dbReference>
<keyword evidence="2" id="KW-0812">Transmembrane</keyword>
<feature type="transmembrane region" description="Helical" evidence="2">
    <location>
        <begin position="80"/>
        <end position="97"/>
    </location>
</feature>
<keyword evidence="4" id="KW-1185">Reference proteome</keyword>
<dbReference type="PANTHER" id="PTHR30221">
    <property type="entry name" value="SMALL-CONDUCTANCE MECHANOSENSITIVE CHANNEL"/>
    <property type="match status" value="1"/>
</dbReference>
<organism evidence="3 4">
    <name type="scientific">Knoellia koreensis</name>
    <dbReference type="NCBI Taxonomy" id="2730921"/>
    <lineage>
        <taxon>Bacteria</taxon>
        <taxon>Bacillati</taxon>
        <taxon>Actinomycetota</taxon>
        <taxon>Actinomycetes</taxon>
        <taxon>Micrococcales</taxon>
        <taxon>Intrasporangiaceae</taxon>
        <taxon>Knoellia</taxon>
    </lineage>
</organism>
<dbReference type="AlphaFoldDB" id="A0A849HM75"/>
<dbReference type="InterPro" id="IPR008910">
    <property type="entry name" value="MSC_TM_helix"/>
</dbReference>
<dbReference type="GO" id="GO:0008381">
    <property type="term" value="F:mechanosensitive monoatomic ion channel activity"/>
    <property type="evidence" value="ECO:0007669"/>
    <property type="project" value="InterPro"/>
</dbReference>
<evidence type="ECO:0000313" key="4">
    <source>
        <dbReference type="Proteomes" id="UP000588586"/>
    </source>
</evidence>
<feature type="region of interest" description="Disordered" evidence="1">
    <location>
        <begin position="241"/>
        <end position="286"/>
    </location>
</feature>
<dbReference type="EMBL" id="JABEPQ010000007">
    <property type="protein sequence ID" value="NNM48199.1"/>
    <property type="molecule type" value="Genomic_DNA"/>
</dbReference>
<name>A0A849HM75_9MICO</name>
<reference evidence="3 4" key="1">
    <citation type="submission" date="2020-04" db="EMBL/GenBank/DDBJ databases">
        <title>Knoellia sp. isolate from air conditioner.</title>
        <authorList>
            <person name="Chea S."/>
            <person name="Kim D.-U."/>
        </authorList>
    </citation>
    <scope>NUCLEOTIDE SEQUENCE [LARGE SCALE GENOMIC DNA]</scope>
    <source>
        <strain evidence="3 4">DB2414S</strain>
    </source>
</reference>
<protein>
    <submittedName>
        <fullName evidence="3">Uncharacterized protein</fullName>
    </submittedName>
</protein>
<feature type="transmembrane region" description="Helical" evidence="2">
    <location>
        <begin position="12"/>
        <end position="36"/>
    </location>
</feature>
<feature type="transmembrane region" description="Helical" evidence="2">
    <location>
        <begin position="180"/>
        <end position="201"/>
    </location>
</feature>